<reference evidence="1 2" key="1">
    <citation type="journal article" date="2018" name="Sci. Rep.">
        <title>Genomic signatures of local adaptation to the degree of environmental predictability in rotifers.</title>
        <authorList>
            <person name="Franch-Gras L."/>
            <person name="Hahn C."/>
            <person name="Garcia-Roger E.M."/>
            <person name="Carmona M.J."/>
            <person name="Serra M."/>
            <person name="Gomez A."/>
        </authorList>
    </citation>
    <scope>NUCLEOTIDE SEQUENCE [LARGE SCALE GENOMIC DNA]</scope>
    <source>
        <strain evidence="1">HYR1</strain>
    </source>
</reference>
<keyword evidence="2" id="KW-1185">Reference proteome</keyword>
<comment type="caution">
    <text evidence="1">The sequence shown here is derived from an EMBL/GenBank/DDBJ whole genome shotgun (WGS) entry which is preliminary data.</text>
</comment>
<name>A0A3M7TB86_BRAPC</name>
<dbReference type="EMBL" id="REGN01000011">
    <property type="protein sequence ID" value="RNA45165.1"/>
    <property type="molecule type" value="Genomic_DNA"/>
</dbReference>
<protein>
    <recommendedName>
        <fullName evidence="3">RNA-directed DNA polymerase from mobile element jockey-like</fullName>
    </recommendedName>
</protein>
<proteinExistence type="predicted"/>
<accession>A0A3M7TB86</accession>
<evidence type="ECO:0008006" key="3">
    <source>
        <dbReference type="Google" id="ProtNLM"/>
    </source>
</evidence>
<evidence type="ECO:0000313" key="2">
    <source>
        <dbReference type="Proteomes" id="UP000276133"/>
    </source>
</evidence>
<dbReference type="AlphaFoldDB" id="A0A3M7TB86"/>
<gene>
    <name evidence="1" type="ORF">BpHYR1_034887</name>
</gene>
<evidence type="ECO:0000313" key="1">
    <source>
        <dbReference type="EMBL" id="RNA45165.1"/>
    </source>
</evidence>
<dbReference type="Proteomes" id="UP000276133">
    <property type="component" value="Unassembled WGS sequence"/>
</dbReference>
<sequence length="139" mass="16162">MVNKSILFYLNSPKYLRIMRNSSSNLRTSENLVEKMLKILNLTTLEERQKRGDLIQMVVDIWNGLSTRAVNAISFNSFKTIIDRETAKALNGPGAILALRSFSLYSSSHYYYYYWSFMDIGTCMLNLENLIKNLMLHFN</sequence>
<organism evidence="1 2">
    <name type="scientific">Brachionus plicatilis</name>
    <name type="common">Marine rotifer</name>
    <name type="synonym">Brachionus muelleri</name>
    <dbReference type="NCBI Taxonomy" id="10195"/>
    <lineage>
        <taxon>Eukaryota</taxon>
        <taxon>Metazoa</taxon>
        <taxon>Spiralia</taxon>
        <taxon>Gnathifera</taxon>
        <taxon>Rotifera</taxon>
        <taxon>Eurotatoria</taxon>
        <taxon>Monogononta</taxon>
        <taxon>Pseudotrocha</taxon>
        <taxon>Ploima</taxon>
        <taxon>Brachionidae</taxon>
        <taxon>Brachionus</taxon>
    </lineage>
</organism>